<dbReference type="HOGENOM" id="CLU_2941521_0_0_1"/>
<name>Q2H9R0_CHAGB</name>
<dbReference type="GeneID" id="4388431"/>
<keyword evidence="2" id="KW-1185">Reference proteome</keyword>
<proteinExistence type="predicted"/>
<dbReference type="EMBL" id="CH408030">
    <property type="protein sequence ID" value="EAQ91109.1"/>
    <property type="molecule type" value="Genomic_DNA"/>
</dbReference>
<evidence type="ECO:0000313" key="1">
    <source>
        <dbReference type="EMBL" id="EAQ91109.1"/>
    </source>
</evidence>
<protein>
    <submittedName>
        <fullName evidence="1">Uncharacterized protein</fullName>
    </submittedName>
</protein>
<organism evidence="1 2">
    <name type="scientific">Chaetomium globosum (strain ATCC 6205 / CBS 148.51 / DSM 1962 / NBRC 6347 / NRRL 1970)</name>
    <name type="common">Soil fungus</name>
    <dbReference type="NCBI Taxonomy" id="306901"/>
    <lineage>
        <taxon>Eukaryota</taxon>
        <taxon>Fungi</taxon>
        <taxon>Dikarya</taxon>
        <taxon>Ascomycota</taxon>
        <taxon>Pezizomycotina</taxon>
        <taxon>Sordariomycetes</taxon>
        <taxon>Sordariomycetidae</taxon>
        <taxon>Sordariales</taxon>
        <taxon>Chaetomiaceae</taxon>
        <taxon>Chaetomium</taxon>
    </lineage>
</organism>
<reference evidence="2" key="1">
    <citation type="journal article" date="2015" name="Genome Announc.">
        <title>Draft genome sequence of the cellulolytic fungus Chaetomium globosum.</title>
        <authorList>
            <person name="Cuomo C.A."/>
            <person name="Untereiner W.A."/>
            <person name="Ma L.-J."/>
            <person name="Grabherr M."/>
            <person name="Birren B.W."/>
        </authorList>
    </citation>
    <scope>NUCLEOTIDE SEQUENCE [LARGE SCALE GENOMIC DNA]</scope>
    <source>
        <strain evidence="2">ATCC 6205 / CBS 148.51 / DSM 1962 / NBRC 6347 / NRRL 1970</strain>
    </source>
</reference>
<evidence type="ECO:0000313" key="2">
    <source>
        <dbReference type="Proteomes" id="UP000001056"/>
    </source>
</evidence>
<dbReference type="RefSeq" id="XP_001229560.1">
    <property type="nucleotide sequence ID" value="XM_001229559.1"/>
</dbReference>
<dbReference type="AlphaFoldDB" id="Q2H9R0"/>
<dbReference type="Proteomes" id="UP000001056">
    <property type="component" value="Unassembled WGS sequence"/>
</dbReference>
<dbReference type="InParanoid" id="Q2H9R0"/>
<accession>Q2H9R0</accession>
<dbReference type="VEuPathDB" id="FungiDB:CHGG_03044"/>
<sequence>MLLANSPSLPEIQSPAHGVIARQPRAAACGCAPGINQVSASQCASLATVRTRASFSRTSC</sequence>
<gene>
    <name evidence="1" type="ORF">CHGG_03044</name>
</gene>